<comment type="similarity">
    <text evidence="8">Belongs to the phosphoglycerate kinase family.</text>
</comment>
<keyword evidence="5 8" id="KW-0418">Kinase</keyword>
<sequence length="341" mass="37288">MNIPRLENYELEGKKVVVRGDLDLPEGDFARLEKSKKTYEYLLSQKAKVIVVGHRGRPEGKTDDNLSLAPIAKNLQGVLGKSVKFVFDIVGHEAEVEVGNLKEGEILMLENLRFDARESFDPAQDAGAEGFARKLASFGDFYVNECFSSSHRNHASFVGIPKLLPHAAGIRFAREIEKLSKVLQNPKRPIVLVLGGLKEGKLKYLDSFTKIADKVLVGGRLPEFLQNIDHKLIVADLTADKEDMTVRSIELFEAEIAKAGTVVVSGPLGKFEDEGHRLGTERVFKAITASDAYKVSGGGDTEAAISMFGLEEKFDWISVGGGAMLEFLANGTLPGIEALID</sequence>
<dbReference type="Gene3D" id="3.40.50.1260">
    <property type="entry name" value="Phosphoglycerate kinase, N-terminal domain"/>
    <property type="match status" value="3"/>
</dbReference>
<proteinExistence type="inferred from homology"/>
<evidence type="ECO:0000256" key="3">
    <source>
        <dbReference type="ARBA" id="ARBA00022679"/>
    </source>
</evidence>
<dbReference type="InterPro" id="IPR036043">
    <property type="entry name" value="Phosphoglycerate_kinase_sf"/>
</dbReference>
<dbReference type="PIRSF" id="PIRSF000724">
    <property type="entry name" value="Pgk"/>
    <property type="match status" value="1"/>
</dbReference>
<dbReference type="EMBL" id="MGHF01000043">
    <property type="protein sequence ID" value="OGM61317.1"/>
    <property type="molecule type" value="Genomic_DNA"/>
</dbReference>
<dbReference type="GO" id="GO:0006094">
    <property type="term" value="P:gluconeogenesis"/>
    <property type="evidence" value="ECO:0007669"/>
    <property type="project" value="TreeGrafter"/>
</dbReference>
<keyword evidence="3 8" id="KW-0808">Transferase</keyword>
<protein>
    <recommendedName>
        <fullName evidence="2 8">Phosphoglycerate kinase</fullName>
        <ecNumber evidence="2 8">2.7.2.3</ecNumber>
    </recommendedName>
</protein>
<dbReference type="Pfam" id="PF00162">
    <property type="entry name" value="PGK"/>
    <property type="match status" value="2"/>
</dbReference>
<evidence type="ECO:0000256" key="4">
    <source>
        <dbReference type="ARBA" id="ARBA00022741"/>
    </source>
</evidence>
<dbReference type="SUPFAM" id="SSF53748">
    <property type="entry name" value="Phosphoglycerate kinase"/>
    <property type="match status" value="1"/>
</dbReference>
<feature type="binding site" evidence="7">
    <location>
        <position position="201"/>
    </location>
    <ligand>
        <name>ATP</name>
        <dbReference type="ChEBI" id="CHEBI:30616"/>
    </ligand>
</feature>
<dbReference type="InterPro" id="IPR015824">
    <property type="entry name" value="Phosphoglycerate_kinase_N"/>
</dbReference>
<dbReference type="PANTHER" id="PTHR11406:SF23">
    <property type="entry name" value="PHOSPHOGLYCERATE KINASE 1, CHLOROPLASTIC-RELATED"/>
    <property type="match status" value="1"/>
</dbReference>
<dbReference type="PANTHER" id="PTHR11406">
    <property type="entry name" value="PHOSPHOGLYCERATE KINASE"/>
    <property type="match status" value="1"/>
</dbReference>
<gene>
    <name evidence="9" type="ORF">A2961_02190</name>
</gene>
<dbReference type="GO" id="GO:0043531">
    <property type="term" value="F:ADP binding"/>
    <property type="evidence" value="ECO:0007669"/>
    <property type="project" value="TreeGrafter"/>
</dbReference>
<reference evidence="9 10" key="1">
    <citation type="journal article" date="2016" name="Nat. Commun.">
        <title>Thousands of microbial genomes shed light on interconnected biogeochemical processes in an aquifer system.</title>
        <authorList>
            <person name="Anantharaman K."/>
            <person name="Brown C.T."/>
            <person name="Hug L.A."/>
            <person name="Sharon I."/>
            <person name="Castelle C.J."/>
            <person name="Probst A.J."/>
            <person name="Thomas B.C."/>
            <person name="Singh A."/>
            <person name="Wilkins M.J."/>
            <person name="Karaoz U."/>
            <person name="Brodie E.L."/>
            <person name="Williams K.H."/>
            <person name="Hubbard S.S."/>
            <person name="Banfield J.F."/>
        </authorList>
    </citation>
    <scope>NUCLEOTIDE SEQUENCE [LARGE SCALE GENOMIC DNA]</scope>
</reference>
<organism evidence="9 10">
    <name type="scientific">Candidatus Woesebacteria bacterium RIFCSPLOWO2_01_FULL_39_21</name>
    <dbReference type="NCBI Taxonomy" id="1802519"/>
    <lineage>
        <taxon>Bacteria</taxon>
        <taxon>Candidatus Woeseibacteriota</taxon>
    </lineage>
</organism>
<evidence type="ECO:0000313" key="10">
    <source>
        <dbReference type="Proteomes" id="UP000177082"/>
    </source>
</evidence>
<evidence type="ECO:0000256" key="7">
    <source>
        <dbReference type="PIRSR" id="PIRSR000724-2"/>
    </source>
</evidence>
<feature type="binding site" evidence="7">
    <location>
        <begin position="298"/>
        <end position="301"/>
    </location>
    <ligand>
        <name>ATP</name>
        <dbReference type="ChEBI" id="CHEBI:30616"/>
    </ligand>
</feature>
<evidence type="ECO:0000256" key="8">
    <source>
        <dbReference type="RuleBase" id="RU000532"/>
    </source>
</evidence>
<dbReference type="STRING" id="1802519.A2961_02190"/>
<name>A0A1F8BB85_9BACT</name>
<dbReference type="EC" id="2.7.2.3" evidence="2 8"/>
<feature type="binding site" evidence="7">
    <location>
        <position position="272"/>
    </location>
    <ligand>
        <name>ATP</name>
        <dbReference type="ChEBI" id="CHEBI:30616"/>
    </ligand>
</feature>
<dbReference type="PRINTS" id="PR00477">
    <property type="entry name" value="PHGLYCKINASE"/>
</dbReference>
<dbReference type="InterPro" id="IPR001576">
    <property type="entry name" value="Phosphoglycerate_kinase"/>
</dbReference>
<dbReference type="GO" id="GO:0005524">
    <property type="term" value="F:ATP binding"/>
    <property type="evidence" value="ECO:0007669"/>
    <property type="project" value="UniProtKB-KW"/>
</dbReference>
<dbReference type="GO" id="GO:0005829">
    <property type="term" value="C:cytosol"/>
    <property type="evidence" value="ECO:0007669"/>
    <property type="project" value="TreeGrafter"/>
</dbReference>
<dbReference type="GO" id="GO:0006096">
    <property type="term" value="P:glycolytic process"/>
    <property type="evidence" value="ECO:0007669"/>
    <property type="project" value="InterPro"/>
</dbReference>
<evidence type="ECO:0000256" key="2">
    <source>
        <dbReference type="ARBA" id="ARBA00013061"/>
    </source>
</evidence>
<dbReference type="GO" id="GO:0004618">
    <property type="term" value="F:phosphoglycerate kinase activity"/>
    <property type="evidence" value="ECO:0007669"/>
    <property type="project" value="UniProtKB-EC"/>
</dbReference>
<keyword evidence="6 7" id="KW-0067">ATP-binding</keyword>
<accession>A0A1F8BB85</accession>
<evidence type="ECO:0000256" key="6">
    <source>
        <dbReference type="ARBA" id="ARBA00022840"/>
    </source>
</evidence>
<evidence type="ECO:0000256" key="1">
    <source>
        <dbReference type="ARBA" id="ARBA00000642"/>
    </source>
</evidence>
<dbReference type="AlphaFoldDB" id="A0A1F8BB85"/>
<evidence type="ECO:0000313" key="9">
    <source>
        <dbReference type="EMBL" id="OGM61317.1"/>
    </source>
</evidence>
<keyword evidence="4" id="KW-0547">Nucleotide-binding</keyword>
<dbReference type="Proteomes" id="UP000177082">
    <property type="component" value="Unassembled WGS sequence"/>
</dbReference>
<comment type="catalytic activity">
    <reaction evidence="1 8">
        <text>(2R)-3-phosphoglycerate + ATP = (2R)-3-phospho-glyceroyl phosphate + ADP</text>
        <dbReference type="Rhea" id="RHEA:14801"/>
        <dbReference type="ChEBI" id="CHEBI:30616"/>
        <dbReference type="ChEBI" id="CHEBI:57604"/>
        <dbReference type="ChEBI" id="CHEBI:58272"/>
        <dbReference type="ChEBI" id="CHEBI:456216"/>
        <dbReference type="EC" id="2.7.2.3"/>
    </reaction>
</comment>
<comment type="caution">
    <text evidence="9">The sequence shown here is derived from an EMBL/GenBank/DDBJ whole genome shotgun (WGS) entry which is preliminary data.</text>
</comment>
<evidence type="ECO:0000256" key="5">
    <source>
        <dbReference type="ARBA" id="ARBA00022777"/>
    </source>
</evidence>